<keyword evidence="1" id="KW-0812">Transmembrane</keyword>
<evidence type="ECO:0000256" key="1">
    <source>
        <dbReference type="SAM" id="Phobius"/>
    </source>
</evidence>
<organism evidence="2 3">
    <name type="scientific">Knipowitschia caucasica</name>
    <name type="common">Caucasian dwarf goby</name>
    <name type="synonym">Pomatoschistus caucasicus</name>
    <dbReference type="NCBI Taxonomy" id="637954"/>
    <lineage>
        <taxon>Eukaryota</taxon>
        <taxon>Metazoa</taxon>
        <taxon>Chordata</taxon>
        <taxon>Craniata</taxon>
        <taxon>Vertebrata</taxon>
        <taxon>Euteleostomi</taxon>
        <taxon>Actinopterygii</taxon>
        <taxon>Neopterygii</taxon>
        <taxon>Teleostei</taxon>
        <taxon>Neoteleostei</taxon>
        <taxon>Acanthomorphata</taxon>
        <taxon>Gobiaria</taxon>
        <taxon>Gobiiformes</taxon>
        <taxon>Gobioidei</taxon>
        <taxon>Gobiidae</taxon>
        <taxon>Gobiinae</taxon>
        <taxon>Knipowitschia</taxon>
    </lineage>
</organism>
<evidence type="ECO:0000313" key="2">
    <source>
        <dbReference type="EMBL" id="CAL1603595.1"/>
    </source>
</evidence>
<dbReference type="PANTHER" id="PTHR22674:SF6">
    <property type="entry name" value="NTPASE KAP FAMILY P-LOOP DOMAIN-CONTAINING PROTEIN 1"/>
    <property type="match status" value="1"/>
</dbReference>
<dbReference type="EMBL" id="OZ035826">
    <property type="protein sequence ID" value="CAL1603595.1"/>
    <property type="molecule type" value="Genomic_DNA"/>
</dbReference>
<proteinExistence type="predicted"/>
<name>A0AAV2LR12_KNICA</name>
<keyword evidence="1" id="KW-1133">Transmembrane helix</keyword>
<dbReference type="InterPro" id="IPR052754">
    <property type="entry name" value="NTPase_KAP_P-loop"/>
</dbReference>
<feature type="transmembrane region" description="Helical" evidence="1">
    <location>
        <begin position="201"/>
        <end position="222"/>
    </location>
</feature>
<dbReference type="AlphaFoldDB" id="A0AAV2LR12"/>
<keyword evidence="3" id="KW-1185">Reference proteome</keyword>
<evidence type="ECO:0000313" key="3">
    <source>
        <dbReference type="Proteomes" id="UP001497482"/>
    </source>
</evidence>
<sequence length="344" mass="39968">MNKDDVYAYALSKTLTRVRAPATVGLYSTCEDRINLVLEQMEVHLRSESRRGQQRSLCSCASLIWKLLFFKPIWTQQNLNHHHVRFIHVQFSAWHFAGSDLLWAGLALRLFYAMKVNFGKLQLVLHRVAQYQEEDEVKKKKIEDSAYNWRSKKCCCIPLWLCFVLILLVPLIVLIFFLIFGLPDPDPSAVPNNGTKSHLHVFEGLVIASFGVPAASAVRFLLSTGKNLIFSQDYNIRRGMDSENVSSKLGFMNEVRKEIWVMTRFVQFMEVFERRRIRIVLQITNLDRCSPMKIALHTEIPSMENIAAWVVLANHWPCRLSWIMQCVEDEKQRAEIEGRRPRTV</sequence>
<reference evidence="2 3" key="1">
    <citation type="submission" date="2024-04" db="EMBL/GenBank/DDBJ databases">
        <authorList>
            <person name="Waldvogel A.-M."/>
            <person name="Schoenle A."/>
        </authorList>
    </citation>
    <scope>NUCLEOTIDE SEQUENCE [LARGE SCALE GENOMIC DNA]</scope>
</reference>
<dbReference type="PANTHER" id="PTHR22674">
    <property type="entry name" value="NTPASE, KAP FAMILY P-LOOP DOMAIN-CONTAINING 1"/>
    <property type="match status" value="1"/>
</dbReference>
<dbReference type="Proteomes" id="UP001497482">
    <property type="component" value="Chromosome 4"/>
</dbReference>
<gene>
    <name evidence="2" type="ORF">KC01_LOCUS31254</name>
</gene>
<accession>A0AAV2LR12</accession>
<keyword evidence="1" id="KW-0472">Membrane</keyword>
<protein>
    <submittedName>
        <fullName evidence="2">Uncharacterized protein</fullName>
    </submittedName>
</protein>
<feature type="transmembrane region" description="Helical" evidence="1">
    <location>
        <begin position="159"/>
        <end position="181"/>
    </location>
</feature>